<evidence type="ECO:0000256" key="3">
    <source>
        <dbReference type="SAM" id="MobiDB-lite"/>
    </source>
</evidence>
<dbReference type="RefSeq" id="WP_163459581.1">
    <property type="nucleotide sequence ID" value="NZ_JAAGOH010000039.1"/>
</dbReference>
<keyword evidence="5" id="KW-1185">Reference proteome</keyword>
<gene>
    <name evidence="4" type="ORF">G3A44_20350</name>
</gene>
<dbReference type="Pfam" id="PF10503">
    <property type="entry name" value="Esterase_PHB"/>
    <property type="match status" value="1"/>
</dbReference>
<accession>A0A7C9TPA0</accession>
<dbReference type="Proteomes" id="UP000484255">
    <property type="component" value="Unassembled WGS sequence"/>
</dbReference>
<protein>
    <submittedName>
        <fullName evidence="4">PHB depolymerase family esterase</fullName>
    </submittedName>
</protein>
<organism evidence="4 5">
    <name type="scientific">Ideonella livida</name>
    <dbReference type="NCBI Taxonomy" id="2707176"/>
    <lineage>
        <taxon>Bacteria</taxon>
        <taxon>Pseudomonadati</taxon>
        <taxon>Pseudomonadota</taxon>
        <taxon>Betaproteobacteria</taxon>
        <taxon>Burkholderiales</taxon>
        <taxon>Sphaerotilaceae</taxon>
        <taxon>Ideonella</taxon>
    </lineage>
</organism>
<dbReference type="InterPro" id="IPR050955">
    <property type="entry name" value="Plant_Biomass_Hydrol_Est"/>
</dbReference>
<keyword evidence="1" id="KW-0732">Signal</keyword>
<dbReference type="InterPro" id="IPR029058">
    <property type="entry name" value="AB_hydrolase_fold"/>
</dbReference>
<dbReference type="Gene3D" id="3.40.50.1820">
    <property type="entry name" value="alpha/beta hydrolase"/>
    <property type="match status" value="1"/>
</dbReference>
<comment type="caution">
    <text evidence="4">The sequence shown here is derived from an EMBL/GenBank/DDBJ whole genome shotgun (WGS) entry which is preliminary data.</text>
</comment>
<feature type="region of interest" description="Disordered" evidence="3">
    <location>
        <begin position="20"/>
        <end position="50"/>
    </location>
</feature>
<dbReference type="InterPro" id="IPR010126">
    <property type="entry name" value="Esterase_phb"/>
</dbReference>
<evidence type="ECO:0000313" key="5">
    <source>
        <dbReference type="Proteomes" id="UP000484255"/>
    </source>
</evidence>
<dbReference type="SUPFAM" id="SSF53474">
    <property type="entry name" value="alpha/beta-Hydrolases"/>
    <property type="match status" value="1"/>
</dbReference>
<evidence type="ECO:0000313" key="4">
    <source>
        <dbReference type="EMBL" id="NDY93546.1"/>
    </source>
</evidence>
<dbReference type="PANTHER" id="PTHR43037">
    <property type="entry name" value="UNNAMED PRODUCT-RELATED"/>
    <property type="match status" value="1"/>
</dbReference>
<dbReference type="AlphaFoldDB" id="A0A7C9TPA0"/>
<reference evidence="4 5" key="1">
    <citation type="submission" date="2020-02" db="EMBL/GenBank/DDBJ databases">
        <title>Ideonella bacterium strain TBM-1.</title>
        <authorList>
            <person name="Chen W.-M."/>
        </authorList>
    </citation>
    <scope>NUCLEOTIDE SEQUENCE [LARGE SCALE GENOMIC DNA]</scope>
    <source>
        <strain evidence="4 5">TBM-1</strain>
    </source>
</reference>
<dbReference type="NCBIfam" id="TIGR01840">
    <property type="entry name" value="esterase_phb"/>
    <property type="match status" value="1"/>
</dbReference>
<name>A0A7C9TPA0_9BURK</name>
<dbReference type="GO" id="GO:0005576">
    <property type="term" value="C:extracellular region"/>
    <property type="evidence" value="ECO:0007669"/>
    <property type="project" value="InterPro"/>
</dbReference>
<keyword evidence="2" id="KW-0378">Hydrolase</keyword>
<dbReference type="EMBL" id="JAAGOH010000039">
    <property type="protein sequence ID" value="NDY93546.1"/>
    <property type="molecule type" value="Genomic_DNA"/>
</dbReference>
<dbReference type="GO" id="GO:0016787">
    <property type="term" value="F:hydrolase activity"/>
    <property type="evidence" value="ECO:0007669"/>
    <property type="project" value="UniProtKB-KW"/>
</dbReference>
<dbReference type="PANTHER" id="PTHR43037:SF1">
    <property type="entry name" value="BLL1128 PROTEIN"/>
    <property type="match status" value="1"/>
</dbReference>
<evidence type="ECO:0000256" key="1">
    <source>
        <dbReference type="ARBA" id="ARBA00022729"/>
    </source>
</evidence>
<evidence type="ECO:0000256" key="2">
    <source>
        <dbReference type="ARBA" id="ARBA00022801"/>
    </source>
</evidence>
<sequence length="349" mass="37043">MTPRLNRLLTHTLDLARSARSAWQARRRPAADGPASAAAPPGPATPAGGMGARWLAGEHHHRSGGRRSYRLYLPAGNATAPRPLLLMLHGCTQDAEDFATGTGMNTLAGDGLGWLVLYPEQSRQANPSRCWSWFKTPSQQRGRGEAGWLESLTRRVMAEQAVDPSRVYVAGLSAGGAMAAILGQACPDLFAAVGVHSGLPAGAAHTAMGAFMAMREGAPPQALRHLGPPVPTVVFHGDADLTVNPVNGEQVLQAALARWPQAVPSVHPHAATAHQLAHVQRLWRDPQGRPCVAHWSVQGLGHAWSGGRAPGRFTHPGGPDASREMLRFFQQCTPHTAPGTGTNPQDPPR</sequence>
<proteinExistence type="predicted"/>